<organism evidence="3 4">
    <name type="scientific">Lentinula raphanica</name>
    <dbReference type="NCBI Taxonomy" id="153919"/>
    <lineage>
        <taxon>Eukaryota</taxon>
        <taxon>Fungi</taxon>
        <taxon>Dikarya</taxon>
        <taxon>Basidiomycota</taxon>
        <taxon>Agaricomycotina</taxon>
        <taxon>Agaricomycetes</taxon>
        <taxon>Agaricomycetidae</taxon>
        <taxon>Agaricales</taxon>
        <taxon>Marasmiineae</taxon>
        <taxon>Omphalotaceae</taxon>
        <taxon>Lentinula</taxon>
    </lineage>
</organism>
<reference evidence="3" key="1">
    <citation type="submission" date="2022-08" db="EMBL/GenBank/DDBJ databases">
        <authorList>
            <consortium name="DOE Joint Genome Institute"/>
            <person name="Min B."/>
            <person name="Riley R."/>
            <person name="Sierra-Patev S."/>
            <person name="Naranjo-Ortiz M."/>
            <person name="Looney B."/>
            <person name="Konkel Z."/>
            <person name="Slot J.C."/>
            <person name="Sakamoto Y."/>
            <person name="Steenwyk J.L."/>
            <person name="Rokas A."/>
            <person name="Carro J."/>
            <person name="Camarero S."/>
            <person name="Ferreira P."/>
            <person name="Molpeceres G."/>
            <person name="Ruiz-Duenas F.J."/>
            <person name="Serrano A."/>
            <person name="Henrissat B."/>
            <person name="Drula E."/>
            <person name="Hughes K.W."/>
            <person name="Mata J.L."/>
            <person name="Ishikawa N.K."/>
            <person name="Vargas-Isla R."/>
            <person name="Ushijima S."/>
            <person name="Smith C.A."/>
            <person name="Ahrendt S."/>
            <person name="Andreopoulos W."/>
            <person name="He G."/>
            <person name="Labutti K."/>
            <person name="Lipzen A."/>
            <person name="Ng V."/>
            <person name="Sandor L."/>
            <person name="Barry K."/>
            <person name="Martinez A.T."/>
            <person name="Xiao Y."/>
            <person name="Gibbons J.G."/>
            <person name="Terashima K."/>
            <person name="Hibbett D.S."/>
            <person name="Grigoriev I.V."/>
        </authorList>
    </citation>
    <scope>NUCLEOTIDE SEQUENCE</scope>
    <source>
        <strain evidence="3">TFB9207</strain>
    </source>
</reference>
<feature type="region of interest" description="Disordered" evidence="1">
    <location>
        <begin position="40"/>
        <end position="92"/>
    </location>
</feature>
<keyword evidence="2" id="KW-0732">Signal</keyword>
<name>A0AA38PCB4_9AGAR</name>
<dbReference type="EMBL" id="MU806086">
    <property type="protein sequence ID" value="KAJ3840288.1"/>
    <property type="molecule type" value="Genomic_DNA"/>
</dbReference>
<gene>
    <name evidence="3" type="ORF">F5878DRAFT_613670</name>
</gene>
<dbReference type="AlphaFoldDB" id="A0AA38PCB4"/>
<comment type="caution">
    <text evidence="3">The sequence shown here is derived from an EMBL/GenBank/DDBJ whole genome shotgun (WGS) entry which is preliminary data.</text>
</comment>
<feature type="compositionally biased region" description="Polar residues" evidence="1">
    <location>
        <begin position="61"/>
        <end position="82"/>
    </location>
</feature>
<dbReference type="Proteomes" id="UP001163846">
    <property type="component" value="Unassembled WGS sequence"/>
</dbReference>
<sequence>MTPRFVFVLKLGIIFAFLVSTILSPGVFAAPIPFTEMELKTRNGPDGSGSSAPPMLRARDTNFSIDVSPSKSPTEPQSNKQPKTAVGDHKQGLTDEQLLSSDLLTLTPQERGLAIKLKCNDENRPKGETREQCIKGAVAFIPRDASSQGPKIIWPPGYQV</sequence>
<proteinExistence type="predicted"/>
<evidence type="ECO:0000256" key="1">
    <source>
        <dbReference type="SAM" id="MobiDB-lite"/>
    </source>
</evidence>
<accession>A0AA38PCB4</accession>
<evidence type="ECO:0000313" key="4">
    <source>
        <dbReference type="Proteomes" id="UP001163846"/>
    </source>
</evidence>
<evidence type="ECO:0000256" key="2">
    <source>
        <dbReference type="SAM" id="SignalP"/>
    </source>
</evidence>
<feature type="signal peptide" evidence="2">
    <location>
        <begin position="1"/>
        <end position="29"/>
    </location>
</feature>
<evidence type="ECO:0000313" key="3">
    <source>
        <dbReference type="EMBL" id="KAJ3840288.1"/>
    </source>
</evidence>
<feature type="chain" id="PRO_5041211262" evidence="2">
    <location>
        <begin position="30"/>
        <end position="160"/>
    </location>
</feature>
<protein>
    <submittedName>
        <fullName evidence="3">Uncharacterized protein</fullName>
    </submittedName>
</protein>
<keyword evidence="4" id="KW-1185">Reference proteome</keyword>